<feature type="domain" description="Rhodopsin" evidence="8">
    <location>
        <begin position="56"/>
        <end position="295"/>
    </location>
</feature>
<protein>
    <recommendedName>
        <fullName evidence="8">Rhodopsin domain-containing protein</fullName>
    </recommendedName>
</protein>
<keyword evidence="4 7" id="KW-0472">Membrane</keyword>
<feature type="transmembrane region" description="Helical" evidence="7">
    <location>
        <begin position="72"/>
        <end position="92"/>
    </location>
</feature>
<feature type="transmembrane region" description="Helical" evidence="7">
    <location>
        <begin position="231"/>
        <end position="252"/>
    </location>
</feature>
<comment type="caution">
    <text evidence="9">The sequence shown here is derived from an EMBL/GenBank/DDBJ whole genome shotgun (WGS) entry which is preliminary data.</text>
</comment>
<feature type="region of interest" description="Disordered" evidence="6">
    <location>
        <begin position="309"/>
        <end position="350"/>
    </location>
</feature>
<dbReference type="AlphaFoldDB" id="A0AAN7C061"/>
<proteinExistence type="inferred from homology"/>
<feature type="compositionally biased region" description="Polar residues" evidence="6">
    <location>
        <begin position="309"/>
        <end position="318"/>
    </location>
</feature>
<dbReference type="Pfam" id="PF20684">
    <property type="entry name" value="Fung_rhodopsin"/>
    <property type="match status" value="1"/>
</dbReference>
<evidence type="ECO:0000256" key="2">
    <source>
        <dbReference type="ARBA" id="ARBA00022692"/>
    </source>
</evidence>
<reference evidence="9" key="1">
    <citation type="journal article" date="2023" name="Mol. Phylogenet. Evol.">
        <title>Genome-scale phylogeny and comparative genomics of the fungal order Sordariales.</title>
        <authorList>
            <person name="Hensen N."/>
            <person name="Bonometti L."/>
            <person name="Westerberg I."/>
            <person name="Brannstrom I.O."/>
            <person name="Guillou S."/>
            <person name="Cros-Aarteil S."/>
            <person name="Calhoun S."/>
            <person name="Haridas S."/>
            <person name="Kuo A."/>
            <person name="Mondo S."/>
            <person name="Pangilinan J."/>
            <person name="Riley R."/>
            <person name="LaButti K."/>
            <person name="Andreopoulos B."/>
            <person name="Lipzen A."/>
            <person name="Chen C."/>
            <person name="Yan M."/>
            <person name="Daum C."/>
            <person name="Ng V."/>
            <person name="Clum A."/>
            <person name="Steindorff A."/>
            <person name="Ohm R.A."/>
            <person name="Martin F."/>
            <person name="Silar P."/>
            <person name="Natvig D.O."/>
            <person name="Lalanne C."/>
            <person name="Gautier V."/>
            <person name="Ament-Velasquez S.L."/>
            <person name="Kruys A."/>
            <person name="Hutchinson M.I."/>
            <person name="Powell A.J."/>
            <person name="Barry K."/>
            <person name="Miller A.N."/>
            <person name="Grigoriev I.V."/>
            <person name="Debuchy R."/>
            <person name="Gladieux P."/>
            <person name="Hiltunen Thoren M."/>
            <person name="Johannesson H."/>
        </authorList>
    </citation>
    <scope>NUCLEOTIDE SEQUENCE</scope>
    <source>
        <strain evidence="9">CBS 532.94</strain>
    </source>
</reference>
<keyword evidence="3 7" id="KW-1133">Transmembrane helix</keyword>
<evidence type="ECO:0000259" key="8">
    <source>
        <dbReference type="Pfam" id="PF20684"/>
    </source>
</evidence>
<dbReference type="Proteomes" id="UP001303760">
    <property type="component" value="Unassembled WGS sequence"/>
</dbReference>
<dbReference type="GO" id="GO:0016020">
    <property type="term" value="C:membrane"/>
    <property type="evidence" value="ECO:0007669"/>
    <property type="project" value="UniProtKB-SubCell"/>
</dbReference>
<evidence type="ECO:0000256" key="3">
    <source>
        <dbReference type="ARBA" id="ARBA00022989"/>
    </source>
</evidence>
<accession>A0AAN7C061</accession>
<organism evidence="9 10">
    <name type="scientific">Achaetomium macrosporum</name>
    <dbReference type="NCBI Taxonomy" id="79813"/>
    <lineage>
        <taxon>Eukaryota</taxon>
        <taxon>Fungi</taxon>
        <taxon>Dikarya</taxon>
        <taxon>Ascomycota</taxon>
        <taxon>Pezizomycotina</taxon>
        <taxon>Sordariomycetes</taxon>
        <taxon>Sordariomycetidae</taxon>
        <taxon>Sordariales</taxon>
        <taxon>Chaetomiaceae</taxon>
        <taxon>Achaetomium</taxon>
    </lineage>
</organism>
<reference evidence="9" key="2">
    <citation type="submission" date="2023-05" db="EMBL/GenBank/DDBJ databases">
        <authorList>
            <consortium name="Lawrence Berkeley National Laboratory"/>
            <person name="Steindorff A."/>
            <person name="Hensen N."/>
            <person name="Bonometti L."/>
            <person name="Westerberg I."/>
            <person name="Brannstrom I.O."/>
            <person name="Guillou S."/>
            <person name="Cros-Aarteil S."/>
            <person name="Calhoun S."/>
            <person name="Haridas S."/>
            <person name="Kuo A."/>
            <person name="Mondo S."/>
            <person name="Pangilinan J."/>
            <person name="Riley R."/>
            <person name="Labutti K."/>
            <person name="Andreopoulos B."/>
            <person name="Lipzen A."/>
            <person name="Chen C."/>
            <person name="Yanf M."/>
            <person name="Daum C."/>
            <person name="Ng V."/>
            <person name="Clum A."/>
            <person name="Ohm R."/>
            <person name="Martin F."/>
            <person name="Silar P."/>
            <person name="Natvig D."/>
            <person name="Lalanne C."/>
            <person name="Gautier V."/>
            <person name="Ament-Velasquez S.L."/>
            <person name="Kruys A."/>
            <person name="Hutchinson M.I."/>
            <person name="Powell A.J."/>
            <person name="Barry K."/>
            <person name="Miller A.N."/>
            <person name="Grigoriev I.V."/>
            <person name="Debuchy R."/>
            <person name="Gladieux P."/>
            <person name="Thoren M.H."/>
            <person name="Johannesson H."/>
        </authorList>
    </citation>
    <scope>NUCLEOTIDE SEQUENCE</scope>
    <source>
        <strain evidence="9">CBS 532.94</strain>
    </source>
</reference>
<sequence length="397" mass="43424">MSAPQLSPDELAALLHTFPACGNLTDSLCGITSYHERSYTTIIFVFAALATLVVALRFIARLRTRLPLWWDDCSAVASLSVAVGFTAVCGVYDGLGVGLDLWAVPQDNLSTIFILLEAALLCYIMSRCFVRISICLFLMRIFSVAGARPYIVLGLALNVALSITYLFAIIFQCSPVSFFWTGWDGLHEGTCVHQWALYLAGGVLSTTLDVYYIVLPLWWVLPLQLSRAKKILTAAMLSLGLIVIITSVMRIVTLYKFTHSTNPTRILPQLVIWEGLELDAAIVCACLPSLGPLLKPVGSRLKLWTTRVTKGSSGSSSVPARRYGSQDGGHVKLVDSSNNGGAQLSKRDHGYQSSNIHLTTTILQNQGPPSESDVSLNVHGVELYDRRQGYVQGHVWT</sequence>
<dbReference type="PANTHER" id="PTHR33048:SF143">
    <property type="entry name" value="EXTRACELLULAR MEMBRANE PROTEIN CFEM DOMAIN-CONTAINING PROTEIN-RELATED"/>
    <property type="match status" value="1"/>
</dbReference>
<keyword evidence="10" id="KW-1185">Reference proteome</keyword>
<gene>
    <name evidence="9" type="ORF">C8A03DRAFT_48425</name>
</gene>
<evidence type="ECO:0000313" key="9">
    <source>
        <dbReference type="EMBL" id="KAK4232815.1"/>
    </source>
</evidence>
<evidence type="ECO:0000256" key="1">
    <source>
        <dbReference type="ARBA" id="ARBA00004141"/>
    </source>
</evidence>
<dbReference type="InterPro" id="IPR049326">
    <property type="entry name" value="Rhodopsin_dom_fungi"/>
</dbReference>
<dbReference type="EMBL" id="MU860860">
    <property type="protein sequence ID" value="KAK4232815.1"/>
    <property type="molecule type" value="Genomic_DNA"/>
</dbReference>
<comment type="subcellular location">
    <subcellularLocation>
        <location evidence="1">Membrane</location>
        <topology evidence="1">Multi-pass membrane protein</topology>
    </subcellularLocation>
</comment>
<feature type="transmembrane region" description="Helical" evidence="7">
    <location>
        <begin position="42"/>
        <end position="60"/>
    </location>
</feature>
<evidence type="ECO:0000256" key="5">
    <source>
        <dbReference type="ARBA" id="ARBA00038359"/>
    </source>
</evidence>
<evidence type="ECO:0000256" key="7">
    <source>
        <dbReference type="SAM" id="Phobius"/>
    </source>
</evidence>
<feature type="transmembrane region" description="Helical" evidence="7">
    <location>
        <begin position="195"/>
        <end position="219"/>
    </location>
</feature>
<evidence type="ECO:0000256" key="6">
    <source>
        <dbReference type="SAM" id="MobiDB-lite"/>
    </source>
</evidence>
<comment type="similarity">
    <text evidence="5">Belongs to the SAT4 family.</text>
</comment>
<dbReference type="InterPro" id="IPR052337">
    <property type="entry name" value="SAT4-like"/>
</dbReference>
<name>A0AAN7C061_9PEZI</name>
<dbReference type="PANTHER" id="PTHR33048">
    <property type="entry name" value="PTH11-LIKE INTEGRAL MEMBRANE PROTEIN (AFU_ORTHOLOGUE AFUA_5G11245)"/>
    <property type="match status" value="1"/>
</dbReference>
<feature type="transmembrane region" description="Helical" evidence="7">
    <location>
        <begin position="150"/>
        <end position="183"/>
    </location>
</feature>
<feature type="transmembrane region" description="Helical" evidence="7">
    <location>
        <begin position="112"/>
        <end position="138"/>
    </location>
</feature>
<evidence type="ECO:0000256" key="4">
    <source>
        <dbReference type="ARBA" id="ARBA00023136"/>
    </source>
</evidence>
<keyword evidence="2 7" id="KW-0812">Transmembrane</keyword>
<evidence type="ECO:0000313" key="10">
    <source>
        <dbReference type="Proteomes" id="UP001303760"/>
    </source>
</evidence>